<reference evidence="1 2" key="1">
    <citation type="submission" date="2023-07" db="EMBL/GenBank/DDBJ databases">
        <title>Sorghum-associated microbial communities from plants grown in Nebraska, USA.</title>
        <authorList>
            <person name="Schachtman D."/>
        </authorList>
    </citation>
    <scope>NUCLEOTIDE SEQUENCE [LARGE SCALE GENOMIC DNA]</scope>
    <source>
        <strain evidence="1 2">BE316</strain>
    </source>
</reference>
<organism evidence="1 2">
    <name type="scientific">Roseateles asaccharophilus</name>
    <dbReference type="NCBI Taxonomy" id="582607"/>
    <lineage>
        <taxon>Bacteria</taxon>
        <taxon>Pseudomonadati</taxon>
        <taxon>Pseudomonadota</taxon>
        <taxon>Betaproteobacteria</taxon>
        <taxon>Burkholderiales</taxon>
        <taxon>Sphaerotilaceae</taxon>
        <taxon>Roseateles</taxon>
    </lineage>
</organism>
<evidence type="ECO:0000313" key="2">
    <source>
        <dbReference type="Proteomes" id="UP001180825"/>
    </source>
</evidence>
<dbReference type="Proteomes" id="UP001180825">
    <property type="component" value="Unassembled WGS sequence"/>
</dbReference>
<evidence type="ECO:0000313" key="1">
    <source>
        <dbReference type="EMBL" id="MDR7335039.1"/>
    </source>
</evidence>
<sequence length="30" mass="3064">MALAFERGAIIGSEATADLRWADASLASAV</sequence>
<keyword evidence="2" id="KW-1185">Reference proteome</keyword>
<protein>
    <submittedName>
        <fullName evidence="1">Uncharacterized protein</fullName>
    </submittedName>
</protein>
<comment type="caution">
    <text evidence="1">The sequence shown here is derived from an EMBL/GenBank/DDBJ whole genome shotgun (WGS) entry which is preliminary data.</text>
</comment>
<accession>A0ABU2ACW9</accession>
<name>A0ABU2ACW9_9BURK</name>
<dbReference type="EMBL" id="JAVDXV010000009">
    <property type="protein sequence ID" value="MDR7335039.1"/>
    <property type="molecule type" value="Genomic_DNA"/>
</dbReference>
<proteinExistence type="predicted"/>
<gene>
    <name evidence="1" type="ORF">J2X21_004204</name>
</gene>